<protein>
    <recommendedName>
        <fullName evidence="3">Lectin</fullName>
    </recommendedName>
</protein>
<dbReference type="EMBL" id="JAVIJP010000013">
    <property type="protein sequence ID" value="KAL3645770.1"/>
    <property type="molecule type" value="Genomic_DNA"/>
</dbReference>
<evidence type="ECO:0000313" key="2">
    <source>
        <dbReference type="Proteomes" id="UP001632038"/>
    </source>
</evidence>
<gene>
    <name evidence="1" type="ORF">CASFOL_010950</name>
</gene>
<reference evidence="2" key="1">
    <citation type="journal article" date="2024" name="IScience">
        <title>Strigolactones Initiate the Formation of Haustorium-like Structures in Castilleja.</title>
        <authorList>
            <person name="Buerger M."/>
            <person name="Peterson D."/>
            <person name="Chory J."/>
        </authorList>
    </citation>
    <scope>NUCLEOTIDE SEQUENCE [LARGE SCALE GENOMIC DNA]</scope>
</reference>
<name>A0ABD3DU47_9LAMI</name>
<dbReference type="Proteomes" id="UP001632038">
    <property type="component" value="Unassembled WGS sequence"/>
</dbReference>
<keyword evidence="2" id="KW-1185">Reference proteome</keyword>
<evidence type="ECO:0008006" key="3">
    <source>
        <dbReference type="Google" id="ProtNLM"/>
    </source>
</evidence>
<proteinExistence type="predicted"/>
<comment type="caution">
    <text evidence="1">The sequence shown here is derived from an EMBL/GenBank/DDBJ whole genome shotgun (WGS) entry which is preliminary data.</text>
</comment>
<accession>A0ABD3DU47</accession>
<organism evidence="1 2">
    <name type="scientific">Castilleja foliolosa</name>
    <dbReference type="NCBI Taxonomy" id="1961234"/>
    <lineage>
        <taxon>Eukaryota</taxon>
        <taxon>Viridiplantae</taxon>
        <taxon>Streptophyta</taxon>
        <taxon>Embryophyta</taxon>
        <taxon>Tracheophyta</taxon>
        <taxon>Spermatophyta</taxon>
        <taxon>Magnoliopsida</taxon>
        <taxon>eudicotyledons</taxon>
        <taxon>Gunneridae</taxon>
        <taxon>Pentapetalae</taxon>
        <taxon>asterids</taxon>
        <taxon>lamiids</taxon>
        <taxon>Lamiales</taxon>
        <taxon>Orobanchaceae</taxon>
        <taxon>Pedicularideae</taxon>
        <taxon>Castillejinae</taxon>
        <taxon>Castilleja</taxon>
    </lineage>
</organism>
<evidence type="ECO:0000313" key="1">
    <source>
        <dbReference type="EMBL" id="KAL3645770.1"/>
    </source>
</evidence>
<dbReference type="AlphaFoldDB" id="A0ABD3DU47"/>
<sequence>MTAAPLRLEDSDFVHFIFVDGAGTIFTKVQIRLHDLYTGEFLNKHGDWFQLFGHKPSISGATTLSFNNDTHQVEVNFE</sequence>